<gene>
    <name evidence="1" type="ORF">LSAT_V11C500261060</name>
</gene>
<evidence type="ECO:0000313" key="2">
    <source>
        <dbReference type="Proteomes" id="UP000235145"/>
    </source>
</evidence>
<keyword evidence="2" id="KW-1185">Reference proteome</keyword>
<dbReference type="EMBL" id="NBSK02000005">
    <property type="protein sequence ID" value="KAJ0205902.1"/>
    <property type="molecule type" value="Genomic_DNA"/>
</dbReference>
<organism evidence="1 2">
    <name type="scientific">Lactuca sativa</name>
    <name type="common">Garden lettuce</name>
    <dbReference type="NCBI Taxonomy" id="4236"/>
    <lineage>
        <taxon>Eukaryota</taxon>
        <taxon>Viridiplantae</taxon>
        <taxon>Streptophyta</taxon>
        <taxon>Embryophyta</taxon>
        <taxon>Tracheophyta</taxon>
        <taxon>Spermatophyta</taxon>
        <taxon>Magnoliopsida</taxon>
        <taxon>eudicotyledons</taxon>
        <taxon>Gunneridae</taxon>
        <taxon>Pentapetalae</taxon>
        <taxon>asterids</taxon>
        <taxon>campanulids</taxon>
        <taxon>Asterales</taxon>
        <taxon>Asteraceae</taxon>
        <taxon>Cichorioideae</taxon>
        <taxon>Cichorieae</taxon>
        <taxon>Lactucinae</taxon>
        <taxon>Lactuca</taxon>
    </lineage>
</organism>
<evidence type="ECO:0000313" key="1">
    <source>
        <dbReference type="EMBL" id="KAJ0205902.1"/>
    </source>
</evidence>
<accession>A0A9R1VJF4</accession>
<comment type="caution">
    <text evidence="1">The sequence shown here is derived from an EMBL/GenBank/DDBJ whole genome shotgun (WGS) entry which is preliminary data.</text>
</comment>
<name>A0A9R1VJF4_LACSA</name>
<sequence length="92" mass="10293">MAPMSLGLRYITLTSPREVAGRIRRRSIGTHQLSRCFPVVFHQFRFPFGGTVGQRLEEFHAVGVPVGDGVQWFSHIEKGDLSASLQSSSHLR</sequence>
<dbReference type="Proteomes" id="UP000235145">
    <property type="component" value="Unassembled WGS sequence"/>
</dbReference>
<protein>
    <submittedName>
        <fullName evidence="1">Uncharacterized protein</fullName>
    </submittedName>
</protein>
<reference evidence="1 2" key="1">
    <citation type="journal article" date="2017" name="Nat. Commun.">
        <title>Genome assembly with in vitro proximity ligation data and whole-genome triplication in lettuce.</title>
        <authorList>
            <person name="Reyes-Chin-Wo S."/>
            <person name="Wang Z."/>
            <person name="Yang X."/>
            <person name="Kozik A."/>
            <person name="Arikit S."/>
            <person name="Song C."/>
            <person name="Xia L."/>
            <person name="Froenicke L."/>
            <person name="Lavelle D.O."/>
            <person name="Truco M.J."/>
            <person name="Xia R."/>
            <person name="Zhu S."/>
            <person name="Xu C."/>
            <person name="Xu H."/>
            <person name="Xu X."/>
            <person name="Cox K."/>
            <person name="Korf I."/>
            <person name="Meyers B.C."/>
            <person name="Michelmore R.W."/>
        </authorList>
    </citation>
    <scope>NUCLEOTIDE SEQUENCE [LARGE SCALE GENOMIC DNA]</scope>
    <source>
        <strain evidence="2">cv. Salinas</strain>
        <tissue evidence="1">Seedlings</tissue>
    </source>
</reference>
<proteinExistence type="predicted"/>
<dbReference type="AlphaFoldDB" id="A0A9R1VJF4"/>